<dbReference type="SUPFAM" id="SSF50182">
    <property type="entry name" value="Sm-like ribonucleoproteins"/>
    <property type="match status" value="1"/>
</dbReference>
<comment type="similarity">
    <text evidence="2 10">Belongs to the snRNP Sm proteins family.</text>
</comment>
<dbReference type="SMART" id="SM00248">
    <property type="entry name" value="ANK"/>
    <property type="match status" value="1"/>
</dbReference>
<dbReference type="Gene3D" id="1.25.40.20">
    <property type="entry name" value="Ankyrin repeat-containing domain"/>
    <property type="match status" value="1"/>
</dbReference>
<dbReference type="Pfam" id="PF00023">
    <property type="entry name" value="Ank"/>
    <property type="match status" value="1"/>
</dbReference>
<evidence type="ECO:0000256" key="10">
    <source>
        <dbReference type="RuleBase" id="RU365048"/>
    </source>
</evidence>
<protein>
    <recommendedName>
        <fullName evidence="10">U6 snRNA-associated Sm-like protein LSm8</fullName>
    </recommendedName>
</protein>
<dbReference type="PROSITE" id="PS52002">
    <property type="entry name" value="SM"/>
    <property type="match status" value="1"/>
</dbReference>
<dbReference type="InterPro" id="IPR044642">
    <property type="entry name" value="PTHR15588"/>
</dbReference>
<evidence type="ECO:0000256" key="7">
    <source>
        <dbReference type="ARBA" id="ARBA00023242"/>
    </source>
</evidence>
<keyword evidence="7 10" id="KW-0539">Nucleus</keyword>
<dbReference type="CDD" id="cd01727">
    <property type="entry name" value="LSm8"/>
    <property type="match status" value="1"/>
</dbReference>
<dbReference type="InterPro" id="IPR001163">
    <property type="entry name" value="Sm_dom_euk/arc"/>
</dbReference>
<evidence type="ECO:0000256" key="8">
    <source>
        <dbReference type="ARBA" id="ARBA00023274"/>
    </source>
</evidence>
<dbReference type="Pfam" id="PF01423">
    <property type="entry name" value="LSM"/>
    <property type="match status" value="1"/>
</dbReference>
<dbReference type="GO" id="GO:0003729">
    <property type="term" value="F:mRNA binding"/>
    <property type="evidence" value="ECO:0007669"/>
    <property type="project" value="TreeGrafter"/>
</dbReference>
<accession>U4UWF1</accession>
<evidence type="ECO:0000256" key="1">
    <source>
        <dbReference type="ARBA" id="ARBA00004123"/>
    </source>
</evidence>
<dbReference type="SUPFAM" id="SSF48403">
    <property type="entry name" value="Ankyrin repeat"/>
    <property type="match status" value="1"/>
</dbReference>
<feature type="repeat" description="ANK" evidence="9">
    <location>
        <begin position="8"/>
        <end position="40"/>
    </location>
</feature>
<dbReference type="Proteomes" id="UP000030742">
    <property type="component" value="Unassembled WGS sequence"/>
</dbReference>
<evidence type="ECO:0000256" key="6">
    <source>
        <dbReference type="ARBA" id="ARBA00023187"/>
    </source>
</evidence>
<gene>
    <name evidence="10" type="primary">LSM8</name>
    <name evidence="12" type="ORF">D910_11862</name>
</gene>
<dbReference type="GO" id="GO:0000398">
    <property type="term" value="P:mRNA splicing, via spliceosome"/>
    <property type="evidence" value="ECO:0007669"/>
    <property type="project" value="UniProtKB-UniRule"/>
</dbReference>
<dbReference type="PANTHER" id="PTHR15588:SF9">
    <property type="entry name" value="U6 SNRNA-ASSOCIATED SM-LIKE PROTEIN LSM8"/>
    <property type="match status" value="1"/>
</dbReference>
<comment type="function">
    <text evidence="10">Plays role in pre-mRNA splicing as component of the U4/U6-U5 tri-snRNP complex that is involved in spliceosome assembly, and as component of the precatalytic spliceosome (spliceosome B complex). The heptameric LSM2-8 complex binds specifically to the 3'-terminal U-tract of U6 snRNA.</text>
</comment>
<evidence type="ECO:0000256" key="5">
    <source>
        <dbReference type="ARBA" id="ARBA00022884"/>
    </source>
</evidence>
<dbReference type="SMART" id="SM00651">
    <property type="entry name" value="Sm"/>
    <property type="match status" value="1"/>
</dbReference>
<evidence type="ECO:0000259" key="11">
    <source>
        <dbReference type="PROSITE" id="PS52002"/>
    </source>
</evidence>
<dbReference type="InterPro" id="IPR034103">
    <property type="entry name" value="Lsm8"/>
</dbReference>
<evidence type="ECO:0000256" key="4">
    <source>
        <dbReference type="ARBA" id="ARBA00022728"/>
    </source>
</evidence>
<keyword evidence="4 10" id="KW-0747">Spliceosome</keyword>
<keyword evidence="5 10" id="KW-0694">RNA-binding</keyword>
<keyword evidence="3 10" id="KW-0507">mRNA processing</keyword>
<name>U4UWF1_DENPD</name>
<evidence type="ECO:0000313" key="12">
    <source>
        <dbReference type="EMBL" id="ERL94585.1"/>
    </source>
</evidence>
<dbReference type="GO" id="GO:0071011">
    <property type="term" value="C:precatalytic spliceosome"/>
    <property type="evidence" value="ECO:0007669"/>
    <property type="project" value="TreeGrafter"/>
</dbReference>
<keyword evidence="9" id="KW-0040">ANK repeat</keyword>
<comment type="subunit">
    <text evidence="10">LSm subunits form a heteromer with a doughnut shape.</text>
</comment>
<dbReference type="GO" id="GO:0046540">
    <property type="term" value="C:U4/U6 x U5 tri-snRNP complex"/>
    <property type="evidence" value="ECO:0007669"/>
    <property type="project" value="UniProtKB-UniRule"/>
</dbReference>
<comment type="subcellular location">
    <subcellularLocation>
        <location evidence="1 10">Nucleus</location>
    </subcellularLocation>
</comment>
<dbReference type="InterPro" id="IPR047575">
    <property type="entry name" value="Sm"/>
</dbReference>
<reference evidence="12 13" key="1">
    <citation type="journal article" date="2013" name="Genome Biol.">
        <title>Draft genome of the mountain pine beetle, Dendroctonus ponderosae Hopkins, a major forest pest.</title>
        <authorList>
            <person name="Keeling C.I."/>
            <person name="Yuen M.M."/>
            <person name="Liao N.Y."/>
            <person name="Docking T.R."/>
            <person name="Chan S.K."/>
            <person name="Taylor G.A."/>
            <person name="Palmquist D.L."/>
            <person name="Jackman S.D."/>
            <person name="Nguyen A."/>
            <person name="Li M."/>
            <person name="Henderson H."/>
            <person name="Janes J.K."/>
            <person name="Zhao Y."/>
            <person name="Pandoh P."/>
            <person name="Moore R."/>
            <person name="Sperling F.A."/>
            <person name="Huber D.P."/>
            <person name="Birol I."/>
            <person name="Jones S.J."/>
            <person name="Bohlmann J."/>
        </authorList>
    </citation>
    <scope>NUCLEOTIDE SEQUENCE</scope>
</reference>
<sequence length="108" mass="11746">MSKSKDKHGITPILAAIWEGHIACVELLLQKGAKKDGVAPDGKSYFESAESNTVSIITSDGRNFIGTLKGFDQTINMILDESHERVYSTTTGVEQVMLGLHIIRGDNV</sequence>
<dbReference type="PROSITE" id="PS50297">
    <property type="entry name" value="ANK_REP_REGION"/>
    <property type="match status" value="1"/>
</dbReference>
<evidence type="ECO:0000256" key="9">
    <source>
        <dbReference type="PROSITE-ProRule" id="PRU00023"/>
    </source>
</evidence>
<organism evidence="12 13">
    <name type="scientific">Dendroctonus ponderosae</name>
    <name type="common">Mountain pine beetle</name>
    <dbReference type="NCBI Taxonomy" id="77166"/>
    <lineage>
        <taxon>Eukaryota</taxon>
        <taxon>Metazoa</taxon>
        <taxon>Ecdysozoa</taxon>
        <taxon>Arthropoda</taxon>
        <taxon>Hexapoda</taxon>
        <taxon>Insecta</taxon>
        <taxon>Pterygota</taxon>
        <taxon>Neoptera</taxon>
        <taxon>Endopterygota</taxon>
        <taxon>Coleoptera</taxon>
        <taxon>Polyphaga</taxon>
        <taxon>Cucujiformia</taxon>
        <taxon>Curculionidae</taxon>
        <taxon>Scolytinae</taxon>
        <taxon>Dendroctonus</taxon>
    </lineage>
</organism>
<keyword evidence="8 10" id="KW-0687">Ribonucleoprotein</keyword>
<dbReference type="InterPro" id="IPR010920">
    <property type="entry name" value="LSM_dom_sf"/>
</dbReference>
<dbReference type="InterPro" id="IPR036770">
    <property type="entry name" value="Ankyrin_rpt-contain_sf"/>
</dbReference>
<dbReference type="OrthoDB" id="10263346at2759"/>
<dbReference type="EMBL" id="KB632394">
    <property type="protein sequence ID" value="ERL94585.1"/>
    <property type="molecule type" value="Genomic_DNA"/>
</dbReference>
<feature type="domain" description="Sm" evidence="11">
    <location>
        <begin position="41"/>
        <end position="108"/>
    </location>
</feature>
<dbReference type="STRING" id="77166.U4UWF1"/>
<evidence type="ECO:0000256" key="3">
    <source>
        <dbReference type="ARBA" id="ARBA00022664"/>
    </source>
</evidence>
<dbReference type="Gene3D" id="2.30.30.100">
    <property type="match status" value="1"/>
</dbReference>
<evidence type="ECO:0000313" key="13">
    <source>
        <dbReference type="Proteomes" id="UP000030742"/>
    </source>
</evidence>
<dbReference type="PANTHER" id="PTHR15588">
    <property type="entry name" value="LSM1"/>
    <property type="match status" value="1"/>
</dbReference>
<dbReference type="AlphaFoldDB" id="U4UWF1"/>
<keyword evidence="6 10" id="KW-0508">mRNA splicing</keyword>
<proteinExistence type="inferred from homology"/>
<dbReference type="InterPro" id="IPR002110">
    <property type="entry name" value="Ankyrin_rpt"/>
</dbReference>
<evidence type="ECO:0000256" key="2">
    <source>
        <dbReference type="ARBA" id="ARBA00006850"/>
    </source>
</evidence>
<dbReference type="PROSITE" id="PS50088">
    <property type="entry name" value="ANK_REPEAT"/>
    <property type="match status" value="1"/>
</dbReference>
<dbReference type="GO" id="GO:0005688">
    <property type="term" value="C:U6 snRNP"/>
    <property type="evidence" value="ECO:0007669"/>
    <property type="project" value="UniProtKB-UniRule"/>
</dbReference>